<dbReference type="SUPFAM" id="SSF74653">
    <property type="entry name" value="TolA/TonB C-terminal domain"/>
    <property type="match status" value="1"/>
</dbReference>
<reference evidence="1 2" key="1">
    <citation type="journal article" date="2023" name="Syst. Appl. Microbiol.">
        <title>Agrobacterium cucumeris sp. nov. isolated from crazy roots on cucumber (Cucumis sativus).</title>
        <authorList>
            <person name="Warabieda M."/>
            <person name="Kuzmanovic N."/>
            <person name="Trzcinski P."/>
            <person name="Pulawska J."/>
        </authorList>
    </citation>
    <scope>NUCLEOTIDE SEQUENCE [LARGE SCALE GENOMIC DNA]</scope>
    <source>
        <strain evidence="1 2">O132</strain>
    </source>
</reference>
<protein>
    <recommendedName>
        <fullName evidence="3">TonB C-terminal domain-containing protein</fullName>
    </recommendedName>
</protein>
<dbReference type="Gene3D" id="3.30.1150.10">
    <property type="match status" value="1"/>
</dbReference>
<name>A0ABY8RQL9_9HYPH</name>
<dbReference type="RefSeq" id="WP_269699657.1">
    <property type="nucleotide sequence ID" value="NZ_CP080387.1"/>
</dbReference>
<organism evidence="1 2">
    <name type="scientific">Agrobacterium cucumeris</name>
    <dbReference type="NCBI Taxonomy" id="2862866"/>
    <lineage>
        <taxon>Bacteria</taxon>
        <taxon>Pseudomonadati</taxon>
        <taxon>Pseudomonadota</taxon>
        <taxon>Alphaproteobacteria</taxon>
        <taxon>Hyphomicrobiales</taxon>
        <taxon>Rhizobiaceae</taxon>
        <taxon>Rhizobium/Agrobacterium group</taxon>
        <taxon>Agrobacterium</taxon>
    </lineage>
</organism>
<dbReference type="Proteomes" id="UP001225611">
    <property type="component" value="Chromosome 1"/>
</dbReference>
<sequence>MINHTSLVFRRFRLPGLVVSSILAGGMLAPAWGQSRICNDPTPASNLNEMFDAIYACWVPPEDTEGLVVTLRFILHKDGQIRGKVVVLASRPQEESPRRQAFIDSAINAVKQAAPVRFTEEFGSRIAGRPLEPRFIGTKAYRKRICRLAGELLR</sequence>
<evidence type="ECO:0008006" key="3">
    <source>
        <dbReference type="Google" id="ProtNLM"/>
    </source>
</evidence>
<evidence type="ECO:0000313" key="1">
    <source>
        <dbReference type="EMBL" id="WHO09448.1"/>
    </source>
</evidence>
<dbReference type="EMBL" id="CP080387">
    <property type="protein sequence ID" value="WHO09448.1"/>
    <property type="molecule type" value="Genomic_DNA"/>
</dbReference>
<keyword evidence="2" id="KW-1185">Reference proteome</keyword>
<accession>A0ABY8RQL9</accession>
<proteinExistence type="predicted"/>
<evidence type="ECO:0000313" key="2">
    <source>
        <dbReference type="Proteomes" id="UP001225611"/>
    </source>
</evidence>
<gene>
    <name evidence="1" type="ORF">KZ699_06620</name>
</gene>